<dbReference type="EMBL" id="AGFM01000066">
    <property type="protein sequence ID" value="EHJ58685.1"/>
    <property type="molecule type" value="Genomic_DNA"/>
</dbReference>
<gene>
    <name evidence="1" type="ORF">NSU_4420</name>
</gene>
<comment type="caution">
    <text evidence="1">The sequence shown here is derived from an EMBL/GenBank/DDBJ whole genome shotgun (WGS) entry which is preliminary data.</text>
</comment>
<accession>G6EJ99</accession>
<proteinExistence type="predicted"/>
<keyword evidence="2" id="KW-1185">Reference proteome</keyword>
<organism evidence="1 2">
    <name type="scientific">Novosphingobium pentaromativorans US6-1</name>
    <dbReference type="NCBI Taxonomy" id="1088721"/>
    <lineage>
        <taxon>Bacteria</taxon>
        <taxon>Pseudomonadati</taxon>
        <taxon>Pseudomonadota</taxon>
        <taxon>Alphaproteobacteria</taxon>
        <taxon>Sphingomonadales</taxon>
        <taxon>Sphingomonadaceae</taxon>
        <taxon>Novosphingobium</taxon>
    </lineage>
</organism>
<evidence type="ECO:0000313" key="1">
    <source>
        <dbReference type="EMBL" id="EHJ58685.1"/>
    </source>
</evidence>
<dbReference type="PATRIC" id="fig|1088721.3.peg.4355"/>
<dbReference type="AlphaFoldDB" id="G6EJ99"/>
<sequence length="69" mass="7484">MFVMRIVLNGTDAAPVHTPVQFGLDCKGQQAVGSLGQSGKTRRIEAFPQNLTNLDKQFSISARSSMALF</sequence>
<evidence type="ECO:0000313" key="2">
    <source>
        <dbReference type="Proteomes" id="UP000004030"/>
    </source>
</evidence>
<protein>
    <submittedName>
        <fullName evidence="1">Uncharacterized protein</fullName>
    </submittedName>
</protein>
<dbReference type="Proteomes" id="UP000004030">
    <property type="component" value="Unassembled WGS sequence"/>
</dbReference>
<name>G6EJ99_9SPHN</name>
<reference evidence="1 2" key="1">
    <citation type="journal article" date="2012" name="J. Bacteriol.">
        <title>Genome sequence of benzo(a)pyrene-degrading bacterium Novosphingobium pentaromativorans US6-1.</title>
        <authorList>
            <person name="Luo Y.R."/>
            <person name="Kang S.G."/>
            <person name="Kim S.J."/>
            <person name="Kim M.R."/>
            <person name="Li N."/>
            <person name="Lee J.H."/>
            <person name="Kwon K.K."/>
        </authorList>
    </citation>
    <scope>NUCLEOTIDE SEQUENCE [LARGE SCALE GENOMIC DNA]</scope>
    <source>
        <strain evidence="1 2">US6-1</strain>
    </source>
</reference>